<keyword evidence="7" id="KW-0863">Zinc-finger</keyword>
<dbReference type="CDD" id="cd12148">
    <property type="entry name" value="fungal_TF_MHR"/>
    <property type="match status" value="1"/>
</dbReference>
<dbReference type="InterPro" id="IPR036864">
    <property type="entry name" value="Zn2-C6_fun-type_DNA-bd_sf"/>
</dbReference>
<dbReference type="InterPro" id="IPR007219">
    <property type="entry name" value="XnlR_reg_dom"/>
</dbReference>
<dbReference type="GO" id="GO:0000981">
    <property type="term" value="F:DNA-binding transcription factor activity, RNA polymerase II-specific"/>
    <property type="evidence" value="ECO:0007669"/>
    <property type="project" value="InterPro"/>
</dbReference>
<evidence type="ECO:0000256" key="7">
    <source>
        <dbReference type="PROSITE-ProRule" id="PRU00042"/>
    </source>
</evidence>
<dbReference type="CDD" id="cd00065">
    <property type="entry name" value="FYVE_like_SF"/>
    <property type="match status" value="1"/>
</dbReference>
<feature type="compositionally biased region" description="Polar residues" evidence="8">
    <location>
        <begin position="228"/>
        <end position="242"/>
    </location>
</feature>
<evidence type="ECO:0000256" key="2">
    <source>
        <dbReference type="ARBA" id="ARBA00022833"/>
    </source>
</evidence>
<evidence type="ECO:0000313" key="11">
    <source>
        <dbReference type="EMBL" id="OJJ07636.1"/>
    </source>
</evidence>
<evidence type="ECO:0000256" key="5">
    <source>
        <dbReference type="ARBA" id="ARBA00023163"/>
    </source>
</evidence>
<dbReference type="EMBL" id="KV878137">
    <property type="protein sequence ID" value="OJJ07636.1"/>
    <property type="molecule type" value="Genomic_DNA"/>
</dbReference>
<dbReference type="Gene3D" id="4.10.240.10">
    <property type="entry name" value="Zn(2)-C6 fungal-type DNA-binding domain"/>
    <property type="match status" value="1"/>
</dbReference>
<evidence type="ECO:0000256" key="1">
    <source>
        <dbReference type="ARBA" id="ARBA00022723"/>
    </source>
</evidence>
<gene>
    <name evidence="11" type="ORF">ASPVEDRAFT_371962</name>
</gene>
<dbReference type="InterPro" id="IPR013087">
    <property type="entry name" value="Znf_C2H2_type"/>
</dbReference>
<dbReference type="GeneID" id="63726925"/>
<evidence type="ECO:0000256" key="3">
    <source>
        <dbReference type="ARBA" id="ARBA00023015"/>
    </source>
</evidence>
<feature type="domain" description="Zn(2)-C6 fungal-type" evidence="9">
    <location>
        <begin position="78"/>
        <end position="107"/>
    </location>
</feature>
<reference evidence="12" key="1">
    <citation type="journal article" date="2017" name="Genome Biol.">
        <title>Comparative genomics reveals high biological diversity and specific adaptations in the industrially and medically important fungal genus Aspergillus.</title>
        <authorList>
            <person name="de Vries R.P."/>
            <person name="Riley R."/>
            <person name="Wiebenga A."/>
            <person name="Aguilar-Osorio G."/>
            <person name="Amillis S."/>
            <person name="Uchima C.A."/>
            <person name="Anderluh G."/>
            <person name="Asadollahi M."/>
            <person name="Askin M."/>
            <person name="Barry K."/>
            <person name="Battaglia E."/>
            <person name="Bayram O."/>
            <person name="Benocci T."/>
            <person name="Braus-Stromeyer S.A."/>
            <person name="Caldana C."/>
            <person name="Canovas D."/>
            <person name="Cerqueira G.C."/>
            <person name="Chen F."/>
            <person name="Chen W."/>
            <person name="Choi C."/>
            <person name="Clum A."/>
            <person name="Dos Santos R.A."/>
            <person name="Damasio A.R."/>
            <person name="Diallinas G."/>
            <person name="Emri T."/>
            <person name="Fekete E."/>
            <person name="Flipphi M."/>
            <person name="Freyberg S."/>
            <person name="Gallo A."/>
            <person name="Gournas C."/>
            <person name="Habgood R."/>
            <person name="Hainaut M."/>
            <person name="Harispe M.L."/>
            <person name="Henrissat B."/>
            <person name="Hilden K.S."/>
            <person name="Hope R."/>
            <person name="Hossain A."/>
            <person name="Karabika E."/>
            <person name="Karaffa L."/>
            <person name="Karanyi Z."/>
            <person name="Krasevec N."/>
            <person name="Kuo A."/>
            <person name="Kusch H."/>
            <person name="LaButti K."/>
            <person name="Lagendijk E.L."/>
            <person name="Lapidus A."/>
            <person name="Levasseur A."/>
            <person name="Lindquist E."/>
            <person name="Lipzen A."/>
            <person name="Logrieco A.F."/>
            <person name="MacCabe A."/>
            <person name="Maekelae M.R."/>
            <person name="Malavazi I."/>
            <person name="Melin P."/>
            <person name="Meyer V."/>
            <person name="Mielnichuk N."/>
            <person name="Miskei M."/>
            <person name="Molnar A.P."/>
            <person name="Mule G."/>
            <person name="Ngan C.Y."/>
            <person name="Orejas M."/>
            <person name="Orosz E."/>
            <person name="Ouedraogo J.P."/>
            <person name="Overkamp K.M."/>
            <person name="Park H.-S."/>
            <person name="Perrone G."/>
            <person name="Piumi F."/>
            <person name="Punt P.J."/>
            <person name="Ram A.F."/>
            <person name="Ramon A."/>
            <person name="Rauscher S."/>
            <person name="Record E."/>
            <person name="Riano-Pachon D.M."/>
            <person name="Robert V."/>
            <person name="Roehrig J."/>
            <person name="Ruller R."/>
            <person name="Salamov A."/>
            <person name="Salih N.S."/>
            <person name="Samson R.A."/>
            <person name="Sandor E."/>
            <person name="Sanguinetti M."/>
            <person name="Schuetze T."/>
            <person name="Sepcic K."/>
            <person name="Shelest E."/>
            <person name="Sherlock G."/>
            <person name="Sophianopoulou V."/>
            <person name="Squina F.M."/>
            <person name="Sun H."/>
            <person name="Susca A."/>
            <person name="Todd R.B."/>
            <person name="Tsang A."/>
            <person name="Unkles S.E."/>
            <person name="van de Wiele N."/>
            <person name="van Rossen-Uffink D."/>
            <person name="Oliveira J.V."/>
            <person name="Vesth T.C."/>
            <person name="Visser J."/>
            <person name="Yu J.-H."/>
            <person name="Zhou M."/>
            <person name="Andersen M.R."/>
            <person name="Archer D.B."/>
            <person name="Baker S.E."/>
            <person name="Benoit I."/>
            <person name="Brakhage A.A."/>
            <person name="Braus G.H."/>
            <person name="Fischer R."/>
            <person name="Frisvad J.C."/>
            <person name="Goldman G.H."/>
            <person name="Houbraken J."/>
            <person name="Oakley B."/>
            <person name="Pocsi I."/>
            <person name="Scazzocchio C."/>
            <person name="Seiboth B."/>
            <person name="vanKuyk P.A."/>
            <person name="Wortman J."/>
            <person name="Dyer P.S."/>
            <person name="Grigoriev I.V."/>
        </authorList>
    </citation>
    <scope>NUCLEOTIDE SEQUENCE [LARGE SCALE GENOMIC DNA]</scope>
    <source>
        <strain evidence="12">CBS 583.65</strain>
    </source>
</reference>
<keyword evidence="5" id="KW-0804">Transcription</keyword>
<dbReference type="PANTHER" id="PTHR47660">
    <property type="entry name" value="TRANSCRIPTION FACTOR WITH C2H2 AND ZN(2)-CYS(6) DNA BINDING DOMAIN (EUROFUNG)-RELATED-RELATED"/>
    <property type="match status" value="1"/>
</dbReference>
<dbReference type="RefSeq" id="XP_040673398.1">
    <property type="nucleotide sequence ID" value="XM_040811414.1"/>
</dbReference>
<organism evidence="11 12">
    <name type="scientific">Aspergillus versicolor CBS 583.65</name>
    <dbReference type="NCBI Taxonomy" id="1036611"/>
    <lineage>
        <taxon>Eukaryota</taxon>
        <taxon>Fungi</taxon>
        <taxon>Dikarya</taxon>
        <taxon>Ascomycota</taxon>
        <taxon>Pezizomycotina</taxon>
        <taxon>Eurotiomycetes</taxon>
        <taxon>Eurotiomycetidae</taxon>
        <taxon>Eurotiales</taxon>
        <taxon>Aspergillaceae</taxon>
        <taxon>Aspergillus</taxon>
        <taxon>Aspergillus subgen. Nidulantes</taxon>
    </lineage>
</organism>
<dbReference type="SMART" id="SM00355">
    <property type="entry name" value="ZnF_C2H2"/>
    <property type="match status" value="2"/>
</dbReference>
<dbReference type="PROSITE" id="PS50157">
    <property type="entry name" value="ZINC_FINGER_C2H2_2"/>
    <property type="match status" value="2"/>
</dbReference>
<protein>
    <recommendedName>
        <fullName evidence="13">Zn(2)-C6 fungal-type domain-containing protein</fullName>
    </recommendedName>
</protein>
<dbReference type="PROSITE" id="PS50048">
    <property type="entry name" value="ZN2_CY6_FUNGAL_2"/>
    <property type="match status" value="1"/>
</dbReference>
<dbReference type="SUPFAM" id="SSF57667">
    <property type="entry name" value="beta-beta-alpha zinc fingers"/>
    <property type="match status" value="1"/>
</dbReference>
<dbReference type="PROSITE" id="PS00028">
    <property type="entry name" value="ZINC_FINGER_C2H2_1"/>
    <property type="match status" value="1"/>
</dbReference>
<evidence type="ECO:0000313" key="12">
    <source>
        <dbReference type="Proteomes" id="UP000184073"/>
    </source>
</evidence>
<keyword evidence="3" id="KW-0805">Transcription regulation</keyword>
<evidence type="ECO:0000256" key="8">
    <source>
        <dbReference type="SAM" id="MobiDB-lite"/>
    </source>
</evidence>
<dbReference type="GO" id="GO:0008270">
    <property type="term" value="F:zinc ion binding"/>
    <property type="evidence" value="ECO:0007669"/>
    <property type="project" value="UniProtKB-KW"/>
</dbReference>
<keyword evidence="1" id="KW-0479">Metal-binding</keyword>
<feature type="domain" description="C2H2-type" evidence="10">
    <location>
        <begin position="37"/>
        <end position="68"/>
    </location>
</feature>
<evidence type="ECO:0000256" key="6">
    <source>
        <dbReference type="ARBA" id="ARBA00023242"/>
    </source>
</evidence>
<dbReference type="SUPFAM" id="SSF57701">
    <property type="entry name" value="Zn2/Cys6 DNA-binding domain"/>
    <property type="match status" value="1"/>
</dbReference>
<dbReference type="PROSITE" id="PS00463">
    <property type="entry name" value="ZN2_CY6_FUNGAL_1"/>
    <property type="match status" value="1"/>
</dbReference>
<keyword evidence="6" id="KW-0539">Nucleus</keyword>
<dbReference type="PANTHER" id="PTHR47660:SF2">
    <property type="entry name" value="TRANSCRIPTION FACTOR WITH C2H2 AND ZN(2)-CYS(6) DNA BINDING DOMAIN (EUROFUNG)"/>
    <property type="match status" value="1"/>
</dbReference>
<dbReference type="GO" id="GO:0003677">
    <property type="term" value="F:DNA binding"/>
    <property type="evidence" value="ECO:0007669"/>
    <property type="project" value="UniProtKB-KW"/>
</dbReference>
<dbReference type="Pfam" id="PF00096">
    <property type="entry name" value="zf-C2H2"/>
    <property type="match status" value="2"/>
</dbReference>
<keyword evidence="4" id="KW-0238">DNA-binding</keyword>
<keyword evidence="2" id="KW-0862">Zinc</keyword>
<keyword evidence="12" id="KW-1185">Reference proteome</keyword>
<dbReference type="InterPro" id="IPR001138">
    <property type="entry name" value="Zn2Cys6_DnaBD"/>
</dbReference>
<dbReference type="VEuPathDB" id="FungiDB:ASPVEDRAFT_371962"/>
<dbReference type="CDD" id="cd00067">
    <property type="entry name" value="GAL4"/>
    <property type="match status" value="1"/>
</dbReference>
<proteinExistence type="predicted"/>
<dbReference type="OrthoDB" id="1405595at2759"/>
<dbReference type="SMART" id="SM00066">
    <property type="entry name" value="GAL4"/>
    <property type="match status" value="1"/>
</dbReference>
<dbReference type="GO" id="GO:0006351">
    <property type="term" value="P:DNA-templated transcription"/>
    <property type="evidence" value="ECO:0007669"/>
    <property type="project" value="InterPro"/>
</dbReference>
<dbReference type="Proteomes" id="UP000184073">
    <property type="component" value="Unassembled WGS sequence"/>
</dbReference>
<dbReference type="STRING" id="1036611.A0A1L9Q1Q3"/>
<sequence length="863" mass="94577">MPAHKGSKLTCTFCTRQFSRREHLTRHLSSHANHRAHQCSSCGKAFNRCDLLTRHRRISCSSVTKDKPKAPQPRSRGACDSCAKAKVRCSPAVPCSRCIKKGVSCTRNATHRTAGDDAFVADQPLLDRSAPALEASGHISDSALPAPLLPASPGELGNGPSFIDAAYAGPFDWSFQNGTPSQGLSMDFLDLFSFPGNVLQLDLDETPGLHGTATGQVGADTLAADPSEQPTSKSLANPSDSWHTYGGSGMVQPNLWEKNRPARSTELTQDANKISNMPEGPTGPPVSIMSFLSLDDVLAMEDHGHVPRIRERQMTGLSALLAKIQCPQYLACDPGVKELLKNAEVINAFVQLYFEHYHPTLPLLHKATFNVDDTPPLLILAVLTIGGRFSKIPQSHTLTSILGGILRKALDNLVEENIHQTIEIPFAQAALLNQIQIAFDGRRQLALKAQFQRSMLITVCRGLSSRMRREDLLQKHGNSLDASCHDEAVSKWIGRELCRRLIYAIWLVDCQFSLYASVPPMMSLDDLDSSLPCPDTLWDLDAGMLSQELNSPQSHVWNVPVKDTLNPLEPGKIAQSKGLGIFSRLIAMTAAFYQWHTATSVNRCILQGDADQSVQRRNSASLLGDDYGLAVTGNEANTMKPLVSAVHRAQWRRAASDAISTMSSNIAAPQEGSASQLMKLYRHISIVLIIPLQPMCEYIGWMATRQCTAAARQSLCTWLRGDIQGCRRATMHAITLFCLVRRRKSTAHSENHHLFVAFLTIWTFFSLDPVARGAGGNPSDPFCCCIEWDGEADAAVQERWIQAPGHPRIRIAGVGNLDEPSAMYRILVETHQILLSDQVWGIGRLFAGVLEGLIRRGSATGET</sequence>
<feature type="domain" description="C2H2-type" evidence="10">
    <location>
        <begin position="9"/>
        <end position="36"/>
    </location>
</feature>
<evidence type="ECO:0000259" key="9">
    <source>
        <dbReference type="PROSITE" id="PS50048"/>
    </source>
</evidence>
<dbReference type="Gene3D" id="3.30.160.60">
    <property type="entry name" value="Classic Zinc Finger"/>
    <property type="match status" value="1"/>
</dbReference>
<name>A0A1L9Q1Q3_ASPVE</name>
<dbReference type="InterPro" id="IPR036236">
    <property type="entry name" value="Znf_C2H2_sf"/>
</dbReference>
<dbReference type="AlphaFoldDB" id="A0A1L9Q1Q3"/>
<dbReference type="Pfam" id="PF04082">
    <property type="entry name" value="Fungal_trans"/>
    <property type="match status" value="1"/>
</dbReference>
<dbReference type="Pfam" id="PF00172">
    <property type="entry name" value="Zn_clus"/>
    <property type="match status" value="1"/>
</dbReference>
<evidence type="ECO:0000256" key="4">
    <source>
        <dbReference type="ARBA" id="ARBA00023125"/>
    </source>
</evidence>
<evidence type="ECO:0008006" key="13">
    <source>
        <dbReference type="Google" id="ProtNLM"/>
    </source>
</evidence>
<evidence type="ECO:0000259" key="10">
    <source>
        <dbReference type="PROSITE" id="PS50157"/>
    </source>
</evidence>
<accession>A0A1L9Q1Q3</accession>
<feature type="region of interest" description="Disordered" evidence="8">
    <location>
        <begin position="222"/>
        <end position="255"/>
    </location>
</feature>